<name>A0ACB8T6K5_9AGAM</name>
<dbReference type="Proteomes" id="UP000814140">
    <property type="component" value="Unassembled WGS sequence"/>
</dbReference>
<reference evidence="1" key="1">
    <citation type="submission" date="2021-03" db="EMBL/GenBank/DDBJ databases">
        <authorList>
            <consortium name="DOE Joint Genome Institute"/>
            <person name="Ahrendt S."/>
            <person name="Looney B.P."/>
            <person name="Miyauchi S."/>
            <person name="Morin E."/>
            <person name="Drula E."/>
            <person name="Courty P.E."/>
            <person name="Chicoki N."/>
            <person name="Fauchery L."/>
            <person name="Kohler A."/>
            <person name="Kuo A."/>
            <person name="Labutti K."/>
            <person name="Pangilinan J."/>
            <person name="Lipzen A."/>
            <person name="Riley R."/>
            <person name="Andreopoulos W."/>
            <person name="He G."/>
            <person name="Johnson J."/>
            <person name="Barry K.W."/>
            <person name="Grigoriev I.V."/>
            <person name="Nagy L."/>
            <person name="Hibbett D."/>
            <person name="Henrissat B."/>
            <person name="Matheny P.B."/>
            <person name="Labbe J."/>
            <person name="Martin F."/>
        </authorList>
    </citation>
    <scope>NUCLEOTIDE SEQUENCE</scope>
    <source>
        <strain evidence="1">HHB10654</strain>
    </source>
</reference>
<evidence type="ECO:0000313" key="1">
    <source>
        <dbReference type="EMBL" id="KAI0063758.1"/>
    </source>
</evidence>
<dbReference type="EMBL" id="MU277201">
    <property type="protein sequence ID" value="KAI0063758.1"/>
    <property type="molecule type" value="Genomic_DNA"/>
</dbReference>
<comment type="caution">
    <text evidence="1">The sequence shown here is derived from an EMBL/GenBank/DDBJ whole genome shotgun (WGS) entry which is preliminary data.</text>
</comment>
<organism evidence="1 2">
    <name type="scientific">Artomyces pyxidatus</name>
    <dbReference type="NCBI Taxonomy" id="48021"/>
    <lineage>
        <taxon>Eukaryota</taxon>
        <taxon>Fungi</taxon>
        <taxon>Dikarya</taxon>
        <taxon>Basidiomycota</taxon>
        <taxon>Agaricomycotina</taxon>
        <taxon>Agaricomycetes</taxon>
        <taxon>Russulales</taxon>
        <taxon>Auriscalpiaceae</taxon>
        <taxon>Artomyces</taxon>
    </lineage>
</organism>
<keyword evidence="2" id="KW-1185">Reference proteome</keyword>
<gene>
    <name evidence="1" type="ORF">BV25DRAFT_1906890</name>
</gene>
<sequence>MADVAPRKVEWEYDLFGSQPRWTTEPSLPELERLAREYLRLQTDSPCTVNFFAQGGFNKLYSVETPGNPPYLVRVALPVQPHLKTLSEVATIEFVRAHVSCECLPRVLAYNVQENALGFEWTIKEKLPGRVLKEQWKDMAWAAKEQLVRTVVGVLAELFDHRLSGIGNINGSPAGATPPDTPQVGPIVSMDFFWDKHYDQDVPRGPLCSSHDWLAARLAFTTIIHHDDISSSNLLVDDAGTLTGLIDWECVSALPLWKACQLPSFLVAPARPAHPHPTDYTLNAKLFDPDVVIAEGTKTKPYQEHLMEWEKTQLRKFFMDEMERIRPAWIREHRAAVLKADFEAAVTYCNGPFSSEVVISWLDRVEKTKGVDALKYASLRDALLG</sequence>
<evidence type="ECO:0000313" key="2">
    <source>
        <dbReference type="Proteomes" id="UP000814140"/>
    </source>
</evidence>
<proteinExistence type="predicted"/>
<reference evidence="1" key="2">
    <citation type="journal article" date="2022" name="New Phytol.">
        <title>Evolutionary transition to the ectomycorrhizal habit in the genomes of a hyperdiverse lineage of mushroom-forming fungi.</title>
        <authorList>
            <person name="Looney B."/>
            <person name="Miyauchi S."/>
            <person name="Morin E."/>
            <person name="Drula E."/>
            <person name="Courty P.E."/>
            <person name="Kohler A."/>
            <person name="Kuo A."/>
            <person name="LaButti K."/>
            <person name="Pangilinan J."/>
            <person name="Lipzen A."/>
            <person name="Riley R."/>
            <person name="Andreopoulos W."/>
            <person name="He G."/>
            <person name="Johnson J."/>
            <person name="Nolan M."/>
            <person name="Tritt A."/>
            <person name="Barry K.W."/>
            <person name="Grigoriev I.V."/>
            <person name="Nagy L.G."/>
            <person name="Hibbett D."/>
            <person name="Henrissat B."/>
            <person name="Matheny P.B."/>
            <person name="Labbe J."/>
            <person name="Martin F.M."/>
        </authorList>
    </citation>
    <scope>NUCLEOTIDE SEQUENCE</scope>
    <source>
        <strain evidence="1">HHB10654</strain>
    </source>
</reference>
<protein>
    <submittedName>
        <fullName evidence="1">Uncharacterized protein</fullName>
    </submittedName>
</protein>
<accession>A0ACB8T6K5</accession>